<reference evidence="5" key="3">
    <citation type="submission" date="2025-09" db="UniProtKB">
        <authorList>
            <consortium name="Ensembl"/>
        </authorList>
    </citation>
    <scope>IDENTIFICATION</scope>
</reference>
<dbReference type="InterPro" id="IPR037357">
    <property type="entry name" value="COMMD5"/>
</dbReference>
<dbReference type="InterPro" id="IPR017920">
    <property type="entry name" value="COMM"/>
</dbReference>
<protein>
    <recommendedName>
        <fullName evidence="1">COMM domain-containing protein 5</fullName>
    </recommendedName>
</protein>
<gene>
    <name evidence="5" type="primary">COMMD5</name>
</gene>
<feature type="domain" description="COMM" evidence="4">
    <location>
        <begin position="159"/>
        <end position="223"/>
    </location>
</feature>
<name>A0A7N4P1X2_SARHA</name>
<dbReference type="PROSITE" id="PS51269">
    <property type="entry name" value="COMM"/>
    <property type="match status" value="1"/>
</dbReference>
<dbReference type="OrthoDB" id="203754at2759"/>
<evidence type="ECO:0000256" key="2">
    <source>
        <dbReference type="ARBA" id="ARBA00093452"/>
    </source>
</evidence>
<reference evidence="5 6" key="1">
    <citation type="journal article" date="2011" name="Proc. Natl. Acad. Sci. U.S.A.">
        <title>Genetic diversity and population structure of the endangered marsupial Sarcophilus harrisii (Tasmanian devil).</title>
        <authorList>
            <person name="Miller W."/>
            <person name="Hayes V.M."/>
            <person name="Ratan A."/>
            <person name="Petersen D.C."/>
            <person name="Wittekindt N.E."/>
            <person name="Miller J."/>
            <person name="Walenz B."/>
            <person name="Knight J."/>
            <person name="Qi J."/>
            <person name="Zhao F."/>
            <person name="Wang Q."/>
            <person name="Bedoya-Reina O.C."/>
            <person name="Katiyar N."/>
            <person name="Tomsho L.P."/>
            <person name="Kasson L.M."/>
            <person name="Hardie R.A."/>
            <person name="Woodbridge P."/>
            <person name="Tindall E.A."/>
            <person name="Bertelsen M.F."/>
            <person name="Dixon D."/>
            <person name="Pyecroft S."/>
            <person name="Helgen K.M."/>
            <person name="Lesk A.M."/>
            <person name="Pringle T.H."/>
            <person name="Patterson N."/>
            <person name="Zhang Y."/>
            <person name="Kreiss A."/>
            <person name="Woods G.M."/>
            <person name="Jones M.E."/>
            <person name="Schuster S.C."/>
        </authorList>
    </citation>
    <scope>NUCLEOTIDE SEQUENCE [LARGE SCALE GENOMIC DNA]</scope>
</reference>
<dbReference type="AlphaFoldDB" id="A0A7N4P1X2"/>
<dbReference type="InParanoid" id="A0A7N4P1X2"/>
<reference evidence="5" key="2">
    <citation type="submission" date="2025-08" db="UniProtKB">
        <authorList>
            <consortium name="Ensembl"/>
        </authorList>
    </citation>
    <scope>IDENTIFICATION</scope>
</reference>
<accession>A0A7N4P1X2</accession>
<comment type="similarity">
    <text evidence="2">Belongs to the COMM domain-containing protein 5 family.</text>
</comment>
<dbReference type="GeneTree" id="ENSGT00390000013770"/>
<dbReference type="Pfam" id="PF07258">
    <property type="entry name" value="COMM_domain"/>
    <property type="match status" value="1"/>
</dbReference>
<proteinExistence type="inferred from homology"/>
<sequence>MSAAGAAAGRGPKPAAPYLPPAGDGPGSRGSFLGPRPPAAVEAMARQLSGLDRDLFRRLLKVVVSALQGEDCRQETRRLVDSSPLSEAQLGVLVAGMHALLREALRLPASALKPDGFREELQQLQVPDEFVADFASVVFGSRRPGLDGLAREQGARLPTVEDFRWRVDVAISTSSLARSLQPSILMQLKLSDGTAHRFEVPVAKFQELRYNVALILKEMNDLEKRCSLKIQD</sequence>
<evidence type="ECO:0000313" key="5">
    <source>
        <dbReference type="Ensembl" id="ENSSHAP00000031750.1"/>
    </source>
</evidence>
<organism evidence="5 6">
    <name type="scientific">Sarcophilus harrisii</name>
    <name type="common">Tasmanian devil</name>
    <name type="synonym">Sarcophilus laniarius</name>
    <dbReference type="NCBI Taxonomy" id="9305"/>
    <lineage>
        <taxon>Eukaryota</taxon>
        <taxon>Metazoa</taxon>
        <taxon>Chordata</taxon>
        <taxon>Craniata</taxon>
        <taxon>Vertebrata</taxon>
        <taxon>Euteleostomi</taxon>
        <taxon>Mammalia</taxon>
        <taxon>Metatheria</taxon>
        <taxon>Dasyuromorphia</taxon>
        <taxon>Dasyuridae</taxon>
        <taxon>Sarcophilus</taxon>
    </lineage>
</organism>
<evidence type="ECO:0000313" key="6">
    <source>
        <dbReference type="Proteomes" id="UP000007648"/>
    </source>
</evidence>
<dbReference type="PANTHER" id="PTHR15666:SF1">
    <property type="entry name" value="COMM DOMAIN-CONTAINING PROTEIN 5"/>
    <property type="match status" value="1"/>
</dbReference>
<keyword evidence="6" id="KW-1185">Reference proteome</keyword>
<dbReference type="Ensembl" id="ENSSHAT00000037844.1">
    <property type="protein sequence ID" value="ENSSHAP00000031750.1"/>
    <property type="gene ID" value="ENSSHAG00000021786.1"/>
</dbReference>
<dbReference type="GO" id="GO:0005829">
    <property type="term" value="C:cytosol"/>
    <property type="evidence" value="ECO:0007669"/>
    <property type="project" value="Ensembl"/>
</dbReference>
<dbReference type="FunCoup" id="A0A7N4P1X2">
    <property type="interactions" value="1940"/>
</dbReference>
<feature type="region of interest" description="Disordered" evidence="3">
    <location>
        <begin position="1"/>
        <end position="37"/>
    </location>
</feature>
<feature type="compositionally biased region" description="Low complexity" evidence="3">
    <location>
        <begin position="1"/>
        <end position="13"/>
    </location>
</feature>
<dbReference type="Pfam" id="PF21672">
    <property type="entry name" value="COMM_HN"/>
    <property type="match status" value="1"/>
</dbReference>
<evidence type="ECO:0000259" key="4">
    <source>
        <dbReference type="PROSITE" id="PS51269"/>
    </source>
</evidence>
<dbReference type="GO" id="GO:0005654">
    <property type="term" value="C:nucleoplasm"/>
    <property type="evidence" value="ECO:0007669"/>
    <property type="project" value="Ensembl"/>
</dbReference>
<dbReference type="PANTHER" id="PTHR15666">
    <property type="entry name" value="COMM DOMAIN CONTAINING PROTEIN 5"/>
    <property type="match status" value="1"/>
</dbReference>
<evidence type="ECO:0000256" key="3">
    <source>
        <dbReference type="SAM" id="MobiDB-lite"/>
    </source>
</evidence>
<dbReference type="CDD" id="cd04753">
    <property type="entry name" value="Commd5_HCaRG"/>
    <property type="match status" value="1"/>
</dbReference>
<dbReference type="Proteomes" id="UP000007648">
    <property type="component" value="Unassembled WGS sequence"/>
</dbReference>
<evidence type="ECO:0000256" key="1">
    <source>
        <dbReference type="ARBA" id="ARBA00016556"/>
    </source>
</evidence>